<evidence type="ECO:0000313" key="3">
    <source>
        <dbReference type="Proteomes" id="UP000054270"/>
    </source>
</evidence>
<feature type="compositionally biased region" description="Basic and acidic residues" evidence="1">
    <location>
        <begin position="1"/>
        <end position="12"/>
    </location>
</feature>
<organism evidence="2 3">
    <name type="scientific">Hypholoma sublateritium (strain FD-334 SS-4)</name>
    <dbReference type="NCBI Taxonomy" id="945553"/>
    <lineage>
        <taxon>Eukaryota</taxon>
        <taxon>Fungi</taxon>
        <taxon>Dikarya</taxon>
        <taxon>Basidiomycota</taxon>
        <taxon>Agaricomycotina</taxon>
        <taxon>Agaricomycetes</taxon>
        <taxon>Agaricomycetidae</taxon>
        <taxon>Agaricales</taxon>
        <taxon>Agaricineae</taxon>
        <taxon>Strophariaceae</taxon>
        <taxon>Hypholoma</taxon>
    </lineage>
</organism>
<reference evidence="3" key="1">
    <citation type="submission" date="2014-04" db="EMBL/GenBank/DDBJ databases">
        <title>Evolutionary Origins and Diversification of the Mycorrhizal Mutualists.</title>
        <authorList>
            <consortium name="DOE Joint Genome Institute"/>
            <consortium name="Mycorrhizal Genomics Consortium"/>
            <person name="Kohler A."/>
            <person name="Kuo A."/>
            <person name="Nagy L.G."/>
            <person name="Floudas D."/>
            <person name="Copeland A."/>
            <person name="Barry K.W."/>
            <person name="Cichocki N."/>
            <person name="Veneault-Fourrey C."/>
            <person name="LaButti K."/>
            <person name="Lindquist E.A."/>
            <person name="Lipzen A."/>
            <person name="Lundell T."/>
            <person name="Morin E."/>
            <person name="Murat C."/>
            <person name="Riley R."/>
            <person name="Ohm R."/>
            <person name="Sun H."/>
            <person name="Tunlid A."/>
            <person name="Henrissat B."/>
            <person name="Grigoriev I.V."/>
            <person name="Hibbett D.S."/>
            <person name="Martin F."/>
        </authorList>
    </citation>
    <scope>NUCLEOTIDE SEQUENCE [LARGE SCALE GENOMIC DNA]</scope>
    <source>
        <strain evidence="3">FD-334 SS-4</strain>
    </source>
</reference>
<keyword evidence="3" id="KW-1185">Reference proteome</keyword>
<dbReference type="AlphaFoldDB" id="A0A0D2N5L1"/>
<gene>
    <name evidence="2" type="ORF">HYPSUDRAFT_445044</name>
</gene>
<evidence type="ECO:0000313" key="2">
    <source>
        <dbReference type="EMBL" id="KJA14469.1"/>
    </source>
</evidence>
<name>A0A0D2N5L1_HYPSF</name>
<feature type="region of interest" description="Disordered" evidence="1">
    <location>
        <begin position="1"/>
        <end position="34"/>
    </location>
</feature>
<feature type="region of interest" description="Disordered" evidence="1">
    <location>
        <begin position="78"/>
        <end position="113"/>
    </location>
</feature>
<sequence>MRHRRNNEDPPHGHPRQLPVHPPLPSTPVGPNTDRQRRSLIISACLQCARNARSEHAPHNGADESAMRAAWCAPRRRLEAHPGTPGSRPAQEAPAPASARTPRRGVAGALAASAPRGVRVQRLPCVPLGARSVLRSSASGCMACYGSKFERTDAVEAQPCLTGDVHVDSVHAPRLR</sequence>
<proteinExistence type="predicted"/>
<protein>
    <submittedName>
        <fullName evidence="2">Uncharacterized protein</fullName>
    </submittedName>
</protein>
<accession>A0A0D2N5L1</accession>
<dbReference type="Proteomes" id="UP000054270">
    <property type="component" value="Unassembled WGS sequence"/>
</dbReference>
<evidence type="ECO:0000256" key="1">
    <source>
        <dbReference type="SAM" id="MobiDB-lite"/>
    </source>
</evidence>
<dbReference type="EMBL" id="KN817678">
    <property type="protein sequence ID" value="KJA14469.1"/>
    <property type="molecule type" value="Genomic_DNA"/>
</dbReference>